<dbReference type="Pfam" id="PF06037">
    <property type="entry name" value="DUF922"/>
    <property type="match status" value="1"/>
</dbReference>
<proteinExistence type="predicted"/>
<organism evidence="2 3">
    <name type="scientific">Stenomitos frigidus ULC18</name>
    <dbReference type="NCBI Taxonomy" id="2107698"/>
    <lineage>
        <taxon>Bacteria</taxon>
        <taxon>Bacillati</taxon>
        <taxon>Cyanobacteriota</taxon>
        <taxon>Cyanophyceae</taxon>
        <taxon>Leptolyngbyales</taxon>
        <taxon>Leptolyngbyaceae</taxon>
        <taxon>Stenomitos</taxon>
    </lineage>
</organism>
<name>A0A2T1E3B0_9CYAN</name>
<keyword evidence="3" id="KW-1185">Reference proteome</keyword>
<dbReference type="EMBL" id="PVWK01000097">
    <property type="protein sequence ID" value="PSB27239.1"/>
    <property type="molecule type" value="Genomic_DNA"/>
</dbReference>
<dbReference type="OrthoDB" id="532520at2"/>
<dbReference type="AlphaFoldDB" id="A0A2T1E3B0"/>
<evidence type="ECO:0000313" key="3">
    <source>
        <dbReference type="Proteomes" id="UP000239576"/>
    </source>
</evidence>
<feature type="chain" id="PRO_5015749730" description="DUF922 domain-containing protein" evidence="1">
    <location>
        <begin position="24"/>
        <end position="198"/>
    </location>
</feature>
<reference evidence="2 3" key="2">
    <citation type="submission" date="2018-03" db="EMBL/GenBank/DDBJ databases">
        <title>The ancient ancestry and fast evolution of plastids.</title>
        <authorList>
            <person name="Moore K.R."/>
            <person name="Magnabosco C."/>
            <person name="Momper L."/>
            <person name="Gold D.A."/>
            <person name="Bosak T."/>
            <person name="Fournier G.P."/>
        </authorList>
    </citation>
    <scope>NUCLEOTIDE SEQUENCE [LARGE SCALE GENOMIC DNA]</scope>
    <source>
        <strain evidence="2 3">ULC18</strain>
    </source>
</reference>
<sequence>MFNQGLAVLVGSCIVGCVAAAWAADPDLVVAPPTVSPYTIQGRTVAELRSQMNQLGPMNQDEGKRFDASTLWDLDAQFTSGGKKGVSCKLKTVTVTVKTTFNLPAWTPPAGTPQPLIDRWKKHLAALQAHEEGHKQLGIDAGNDLLSQLKAMPPAASCDALNKLATQKRDAVKAAFKQKHKAYDASTKHGANQGAVFP</sequence>
<dbReference type="RefSeq" id="WP_106257540.1">
    <property type="nucleotide sequence ID" value="NZ_CAWNSW010000129.1"/>
</dbReference>
<protein>
    <recommendedName>
        <fullName evidence="4">DUF922 domain-containing protein</fullName>
    </recommendedName>
</protein>
<reference evidence="3" key="1">
    <citation type="submission" date="2018-02" db="EMBL/GenBank/DDBJ databases">
        <authorList>
            <person name="Moore K."/>
            <person name="Momper L."/>
        </authorList>
    </citation>
    <scope>NUCLEOTIDE SEQUENCE [LARGE SCALE GENOMIC DNA]</scope>
    <source>
        <strain evidence="3">ULC18</strain>
    </source>
</reference>
<dbReference type="Proteomes" id="UP000239576">
    <property type="component" value="Unassembled WGS sequence"/>
</dbReference>
<evidence type="ECO:0008006" key="4">
    <source>
        <dbReference type="Google" id="ProtNLM"/>
    </source>
</evidence>
<evidence type="ECO:0000256" key="1">
    <source>
        <dbReference type="SAM" id="SignalP"/>
    </source>
</evidence>
<evidence type="ECO:0000313" key="2">
    <source>
        <dbReference type="EMBL" id="PSB27239.1"/>
    </source>
</evidence>
<comment type="caution">
    <text evidence="2">The sequence shown here is derived from an EMBL/GenBank/DDBJ whole genome shotgun (WGS) entry which is preliminary data.</text>
</comment>
<feature type="signal peptide" evidence="1">
    <location>
        <begin position="1"/>
        <end position="23"/>
    </location>
</feature>
<accession>A0A2T1E3B0</accession>
<gene>
    <name evidence="2" type="ORF">C7B82_17385</name>
</gene>
<dbReference type="InterPro" id="IPR010321">
    <property type="entry name" value="DUF922"/>
</dbReference>
<keyword evidence="1" id="KW-0732">Signal</keyword>